<proteinExistence type="predicted"/>
<sequence length="176" mass="19961">MENKLYRDEHRKVIGGVCAGLANYFNVDVSLVRVVFVLALLLKGGGFLIYFILWAVIPARPFYTVDDQFFTPPLKQPEPFVPAKKTISTGSLIGGIVLIMLGGYLLLEEYDIIPDLDFDKFWPVVLIVIGLVLMFGFWRRKPEPEQPKAATWDQKDTEAENKNDNDISSTDYTKTI</sequence>
<dbReference type="Pfam" id="PF18917">
    <property type="entry name" value="LiaI-LiaF-like_TM1"/>
    <property type="match status" value="1"/>
</dbReference>
<evidence type="ECO:0000256" key="1">
    <source>
        <dbReference type="ARBA" id="ARBA00004162"/>
    </source>
</evidence>
<dbReference type="InterPro" id="IPR007168">
    <property type="entry name" value="Phageshock_PspC_N"/>
</dbReference>
<dbReference type="eggNOG" id="COG1983">
    <property type="taxonomic scope" value="Bacteria"/>
</dbReference>
<dbReference type="PANTHER" id="PTHR33885">
    <property type="entry name" value="PHAGE SHOCK PROTEIN C"/>
    <property type="match status" value="1"/>
</dbReference>
<dbReference type="EMBL" id="CM001403">
    <property type="protein sequence ID" value="EHQ25290.1"/>
    <property type="molecule type" value="Genomic_DNA"/>
</dbReference>
<feature type="transmembrane region" description="Helical" evidence="7">
    <location>
        <begin position="121"/>
        <end position="138"/>
    </location>
</feature>
<keyword evidence="2" id="KW-1003">Cell membrane</keyword>
<gene>
    <name evidence="10" type="ORF">Mucpa_1122</name>
</gene>
<evidence type="ECO:0000259" key="8">
    <source>
        <dbReference type="Pfam" id="PF04024"/>
    </source>
</evidence>
<feature type="compositionally biased region" description="Basic and acidic residues" evidence="6">
    <location>
        <begin position="153"/>
        <end position="165"/>
    </location>
</feature>
<evidence type="ECO:0000313" key="11">
    <source>
        <dbReference type="Proteomes" id="UP000002774"/>
    </source>
</evidence>
<dbReference type="AlphaFoldDB" id="H1YF37"/>
<protein>
    <submittedName>
        <fullName evidence="10">Phage shock protein C, PspC</fullName>
    </submittedName>
</protein>
<name>H1YF37_9SPHI</name>
<dbReference type="STRING" id="714943.Mucpa_1122"/>
<keyword evidence="11" id="KW-1185">Reference proteome</keyword>
<dbReference type="Proteomes" id="UP000002774">
    <property type="component" value="Chromosome"/>
</dbReference>
<evidence type="ECO:0000256" key="4">
    <source>
        <dbReference type="ARBA" id="ARBA00022989"/>
    </source>
</evidence>
<organism evidence="10 11">
    <name type="scientific">Mucilaginibacter paludis DSM 18603</name>
    <dbReference type="NCBI Taxonomy" id="714943"/>
    <lineage>
        <taxon>Bacteria</taxon>
        <taxon>Pseudomonadati</taxon>
        <taxon>Bacteroidota</taxon>
        <taxon>Sphingobacteriia</taxon>
        <taxon>Sphingobacteriales</taxon>
        <taxon>Sphingobacteriaceae</taxon>
        <taxon>Mucilaginibacter</taxon>
    </lineage>
</organism>
<feature type="transmembrane region" description="Helical" evidence="7">
    <location>
        <begin position="86"/>
        <end position="106"/>
    </location>
</feature>
<dbReference type="Pfam" id="PF04024">
    <property type="entry name" value="PspC"/>
    <property type="match status" value="1"/>
</dbReference>
<evidence type="ECO:0000259" key="9">
    <source>
        <dbReference type="Pfam" id="PF18917"/>
    </source>
</evidence>
<accession>H1YF37</accession>
<keyword evidence="3 7" id="KW-0812">Transmembrane</keyword>
<keyword evidence="4 7" id="KW-1133">Transmembrane helix</keyword>
<dbReference type="RefSeq" id="WP_008504986.1">
    <property type="nucleotide sequence ID" value="NZ_CM001403.1"/>
</dbReference>
<reference evidence="10" key="1">
    <citation type="submission" date="2011-09" db="EMBL/GenBank/DDBJ databases">
        <title>The permanent draft genome of Mucilaginibacter paludis DSM 18603.</title>
        <authorList>
            <consortium name="US DOE Joint Genome Institute (JGI-PGF)"/>
            <person name="Lucas S."/>
            <person name="Han J."/>
            <person name="Lapidus A."/>
            <person name="Bruce D."/>
            <person name="Goodwin L."/>
            <person name="Pitluck S."/>
            <person name="Peters L."/>
            <person name="Kyrpides N."/>
            <person name="Mavromatis K."/>
            <person name="Ivanova N."/>
            <person name="Mikhailova N."/>
            <person name="Held B."/>
            <person name="Detter J.C."/>
            <person name="Tapia R."/>
            <person name="Han C."/>
            <person name="Land M."/>
            <person name="Hauser L."/>
            <person name="Markowitz V."/>
            <person name="Cheng J.-F."/>
            <person name="Hugenholtz P."/>
            <person name="Woyke T."/>
            <person name="Wu D."/>
            <person name="Tindall B."/>
            <person name="Brambilla E."/>
            <person name="Klenk H.-P."/>
            <person name="Eisen J.A."/>
        </authorList>
    </citation>
    <scope>NUCLEOTIDE SEQUENCE [LARGE SCALE GENOMIC DNA]</scope>
    <source>
        <strain evidence="10">DSM 18603</strain>
    </source>
</reference>
<evidence type="ECO:0000256" key="2">
    <source>
        <dbReference type="ARBA" id="ARBA00022475"/>
    </source>
</evidence>
<keyword evidence="5 7" id="KW-0472">Membrane</keyword>
<feature type="compositionally biased region" description="Polar residues" evidence="6">
    <location>
        <begin position="166"/>
        <end position="176"/>
    </location>
</feature>
<feature type="domain" description="Phage shock protein PspC N-terminal" evidence="8">
    <location>
        <begin position="4"/>
        <end position="59"/>
    </location>
</feature>
<dbReference type="InterPro" id="IPR043726">
    <property type="entry name" value="LiaI-LiaF-like_TM1"/>
</dbReference>
<evidence type="ECO:0000256" key="3">
    <source>
        <dbReference type="ARBA" id="ARBA00022692"/>
    </source>
</evidence>
<evidence type="ECO:0000256" key="7">
    <source>
        <dbReference type="SAM" id="Phobius"/>
    </source>
</evidence>
<comment type="subcellular location">
    <subcellularLocation>
        <location evidence="1">Cell membrane</location>
        <topology evidence="1">Single-pass membrane protein</topology>
    </subcellularLocation>
</comment>
<evidence type="ECO:0000256" key="6">
    <source>
        <dbReference type="SAM" id="MobiDB-lite"/>
    </source>
</evidence>
<evidence type="ECO:0000313" key="10">
    <source>
        <dbReference type="EMBL" id="EHQ25290.1"/>
    </source>
</evidence>
<dbReference type="OrthoDB" id="5772680at2"/>
<evidence type="ECO:0000256" key="5">
    <source>
        <dbReference type="ARBA" id="ARBA00023136"/>
    </source>
</evidence>
<dbReference type="GO" id="GO:0005886">
    <property type="term" value="C:plasma membrane"/>
    <property type="evidence" value="ECO:0007669"/>
    <property type="project" value="UniProtKB-SubCell"/>
</dbReference>
<feature type="region of interest" description="Disordered" evidence="6">
    <location>
        <begin position="144"/>
        <end position="176"/>
    </location>
</feature>
<dbReference type="PANTHER" id="PTHR33885:SF3">
    <property type="entry name" value="PHAGE SHOCK PROTEIN C"/>
    <property type="match status" value="1"/>
</dbReference>
<feature type="domain" description="LiaI-LiaF-like transmembrane region" evidence="9">
    <location>
        <begin position="92"/>
        <end position="133"/>
    </location>
</feature>
<dbReference type="HOGENOM" id="CLU_099432_0_1_10"/>
<dbReference type="InterPro" id="IPR052027">
    <property type="entry name" value="PspC"/>
</dbReference>